<dbReference type="Pfam" id="PF00672">
    <property type="entry name" value="HAMP"/>
    <property type="match status" value="1"/>
</dbReference>
<dbReference type="InterPro" id="IPR004089">
    <property type="entry name" value="MCPsignal_dom"/>
</dbReference>
<dbReference type="Gene3D" id="1.10.287.950">
    <property type="entry name" value="Methyl-accepting chemotaxis protein"/>
    <property type="match status" value="1"/>
</dbReference>
<dbReference type="PANTHER" id="PTHR32089:SF112">
    <property type="entry name" value="LYSOZYME-LIKE PROTEIN-RELATED"/>
    <property type="match status" value="1"/>
</dbReference>
<dbReference type="SUPFAM" id="SSF58104">
    <property type="entry name" value="Methyl-accepting chemotaxis protein (MCP) signaling domain"/>
    <property type="match status" value="1"/>
</dbReference>
<evidence type="ECO:0000256" key="2">
    <source>
        <dbReference type="ARBA" id="ARBA00029447"/>
    </source>
</evidence>
<dbReference type="PRINTS" id="PR00260">
    <property type="entry name" value="CHEMTRNSDUCR"/>
</dbReference>
<evidence type="ECO:0000259" key="6">
    <source>
        <dbReference type="PROSITE" id="PS50885"/>
    </source>
</evidence>
<dbReference type="GO" id="GO:0006935">
    <property type="term" value="P:chemotaxis"/>
    <property type="evidence" value="ECO:0007669"/>
    <property type="project" value="InterPro"/>
</dbReference>
<proteinExistence type="inferred from homology"/>
<name>A0A1N7LVS6_9PROT</name>
<evidence type="ECO:0000259" key="5">
    <source>
        <dbReference type="PROSITE" id="PS50111"/>
    </source>
</evidence>
<keyword evidence="4" id="KW-0472">Membrane</keyword>
<dbReference type="Gene3D" id="6.10.340.10">
    <property type="match status" value="1"/>
</dbReference>
<dbReference type="GO" id="GO:0016020">
    <property type="term" value="C:membrane"/>
    <property type="evidence" value="ECO:0007669"/>
    <property type="project" value="InterPro"/>
</dbReference>
<gene>
    <name evidence="7" type="ORF">SAMN05421779_103585</name>
</gene>
<dbReference type="STRING" id="80876.SAMN05421779_103585"/>
<dbReference type="PROSITE" id="PS50111">
    <property type="entry name" value="CHEMOTAXIS_TRANSDUC_2"/>
    <property type="match status" value="1"/>
</dbReference>
<evidence type="ECO:0000256" key="4">
    <source>
        <dbReference type="SAM" id="Phobius"/>
    </source>
</evidence>
<dbReference type="SMART" id="SM00283">
    <property type="entry name" value="MA"/>
    <property type="match status" value="1"/>
</dbReference>
<organism evidence="7 8">
    <name type="scientific">Insolitispirillum peregrinum</name>
    <dbReference type="NCBI Taxonomy" id="80876"/>
    <lineage>
        <taxon>Bacteria</taxon>
        <taxon>Pseudomonadati</taxon>
        <taxon>Pseudomonadota</taxon>
        <taxon>Alphaproteobacteria</taxon>
        <taxon>Rhodospirillales</taxon>
        <taxon>Novispirillaceae</taxon>
        <taxon>Insolitispirillum</taxon>
    </lineage>
</organism>
<feature type="transmembrane region" description="Helical" evidence="4">
    <location>
        <begin position="6"/>
        <end position="30"/>
    </location>
</feature>
<dbReference type="AlphaFoldDB" id="A0A1N7LVS6"/>
<feature type="transmembrane region" description="Helical" evidence="4">
    <location>
        <begin position="186"/>
        <end position="209"/>
    </location>
</feature>
<evidence type="ECO:0000256" key="3">
    <source>
        <dbReference type="PROSITE-ProRule" id="PRU00284"/>
    </source>
</evidence>
<keyword evidence="1 3" id="KW-0807">Transducer</keyword>
<keyword evidence="4" id="KW-1133">Transmembrane helix</keyword>
<dbReference type="GO" id="GO:0004888">
    <property type="term" value="F:transmembrane signaling receptor activity"/>
    <property type="evidence" value="ECO:0007669"/>
    <property type="project" value="InterPro"/>
</dbReference>
<dbReference type="SMART" id="SM00304">
    <property type="entry name" value="HAMP"/>
    <property type="match status" value="1"/>
</dbReference>
<accession>A0A1N7LVS6</accession>
<dbReference type="GO" id="GO:0007165">
    <property type="term" value="P:signal transduction"/>
    <property type="evidence" value="ECO:0007669"/>
    <property type="project" value="UniProtKB-KW"/>
</dbReference>
<reference evidence="7 8" key="1">
    <citation type="submission" date="2017-01" db="EMBL/GenBank/DDBJ databases">
        <authorList>
            <person name="Mah S.A."/>
            <person name="Swanson W.J."/>
            <person name="Moy G.W."/>
            <person name="Vacquier V.D."/>
        </authorList>
    </citation>
    <scope>NUCLEOTIDE SEQUENCE [LARGE SCALE GENOMIC DNA]</scope>
    <source>
        <strain evidence="7 8">DSM 11589</strain>
    </source>
</reference>
<dbReference type="InterPro" id="IPR003660">
    <property type="entry name" value="HAMP_dom"/>
</dbReference>
<feature type="domain" description="HAMP" evidence="6">
    <location>
        <begin position="206"/>
        <end position="259"/>
    </location>
</feature>
<dbReference type="Pfam" id="PF00015">
    <property type="entry name" value="MCPsignal"/>
    <property type="match status" value="1"/>
</dbReference>
<evidence type="ECO:0000313" key="7">
    <source>
        <dbReference type="EMBL" id="SIS77930.1"/>
    </source>
</evidence>
<sequence>MKNLNIKFKIILVVVVMGLITIGGGIYATVSMRSIDTAYSQMLDHEAKSALSSVRANQALLSYRTTAYVLAVENGEAKRNELRQQLDQAQAGYFQHLDAIKAQTPDFASRVDEVAIDAQGVFAACRSALAASSPAALLASLQGSCDPALAALTTHQRTVREAIESGTDRVSGFLTDQTDRIITTSLVVVGVGLLAGVVLSLWIASHYIVRPLDALTQVMQRLAKRDLSVDIPSQERQDEIGDMARTVEVFKTALIERRAQEQREKEEVAQREQRARLIADLTQTFDTTVSGVLGIVSDASVELEATATTMASGAEQSNQQATTVAAATEEAASAVQTVASAAEELSASIREIARQVNEASLIANHASADAGRTNQTVQHLSETAARIGDVVSLISDIANQTNLLALNATIEAARAGDAGKGFSVVANEVKNLANQTAKATEEIGNQIGQVQSQTQNVVGAIAQIVQRIAEISSISGAIAAAVEQQSAATAEIANNVQQAAEGTSLVSASISGVSDAAAMTGAASQQVLGSAASLSAEADHLKSIVTAFLRDVRAA</sequence>
<evidence type="ECO:0000256" key="1">
    <source>
        <dbReference type="ARBA" id="ARBA00023224"/>
    </source>
</evidence>
<dbReference type="Proteomes" id="UP000185678">
    <property type="component" value="Unassembled WGS sequence"/>
</dbReference>
<dbReference type="OrthoDB" id="3378718at2"/>
<feature type="domain" description="Methyl-accepting transducer" evidence="5">
    <location>
        <begin position="299"/>
        <end position="535"/>
    </location>
</feature>
<evidence type="ECO:0000313" key="8">
    <source>
        <dbReference type="Proteomes" id="UP000185678"/>
    </source>
</evidence>
<dbReference type="EMBL" id="FTOA01000003">
    <property type="protein sequence ID" value="SIS77930.1"/>
    <property type="molecule type" value="Genomic_DNA"/>
</dbReference>
<dbReference type="PANTHER" id="PTHR32089">
    <property type="entry name" value="METHYL-ACCEPTING CHEMOTAXIS PROTEIN MCPB"/>
    <property type="match status" value="1"/>
</dbReference>
<comment type="similarity">
    <text evidence="2">Belongs to the methyl-accepting chemotaxis (MCP) protein family.</text>
</comment>
<dbReference type="CDD" id="cd06225">
    <property type="entry name" value="HAMP"/>
    <property type="match status" value="1"/>
</dbReference>
<keyword evidence="8" id="KW-1185">Reference proteome</keyword>
<dbReference type="RefSeq" id="WP_076400338.1">
    <property type="nucleotide sequence ID" value="NZ_FTOA01000003.1"/>
</dbReference>
<protein>
    <submittedName>
        <fullName evidence="7">Methyl-accepting chemotaxis sensory transducer</fullName>
    </submittedName>
</protein>
<dbReference type="PROSITE" id="PS50885">
    <property type="entry name" value="HAMP"/>
    <property type="match status" value="1"/>
</dbReference>
<dbReference type="InterPro" id="IPR004090">
    <property type="entry name" value="Chemotax_Me-accpt_rcpt"/>
</dbReference>
<keyword evidence="4" id="KW-0812">Transmembrane</keyword>